<reference evidence="2 3" key="1">
    <citation type="submission" date="2017-12" db="EMBL/GenBank/DDBJ databases">
        <title>Genome Sequence of the Amphotericin B-resistant Candida duobushaemulonii strain, B09383.</title>
        <authorList>
            <person name="Chow N.A."/>
            <person name="Gade L."/>
            <person name="Batra D."/>
            <person name="Rowe L.A."/>
            <person name="Loparev V.N."/>
            <person name="Litvintseva A.P."/>
        </authorList>
    </citation>
    <scope>NUCLEOTIDE SEQUENCE [LARGE SCALE GENOMIC DNA]</scope>
    <source>
        <strain evidence="2 3">B09383</strain>
    </source>
</reference>
<dbReference type="PANTHER" id="PTHR31635">
    <property type="entry name" value="REVERSE TRANSCRIPTASE DOMAIN-CONTAINING PROTEIN-RELATED"/>
    <property type="match status" value="1"/>
</dbReference>
<comment type="caution">
    <text evidence="2">The sequence shown here is derived from an EMBL/GenBank/DDBJ whole genome shotgun (WGS) entry which is preliminary data.</text>
</comment>
<keyword evidence="3" id="KW-1185">Reference proteome</keyword>
<dbReference type="EMBL" id="PKFP01000003">
    <property type="protein sequence ID" value="PVH15566.1"/>
    <property type="molecule type" value="Genomic_DNA"/>
</dbReference>
<evidence type="ECO:0000313" key="3">
    <source>
        <dbReference type="Proteomes" id="UP000244406"/>
    </source>
</evidence>
<dbReference type="AlphaFoldDB" id="A0A2V1ADF0"/>
<dbReference type="RefSeq" id="XP_025336506.1">
    <property type="nucleotide sequence ID" value="XM_025481888.1"/>
</dbReference>
<dbReference type="Proteomes" id="UP000244406">
    <property type="component" value="Unassembled WGS sequence"/>
</dbReference>
<dbReference type="InterPro" id="IPR043502">
    <property type="entry name" value="DNA/RNA_pol_sf"/>
</dbReference>
<dbReference type="GeneID" id="37003410"/>
<evidence type="ECO:0000313" key="2">
    <source>
        <dbReference type="EMBL" id="PVH15566.1"/>
    </source>
</evidence>
<sequence length="833" mass="96810">MGNIRKKDPDFADKILDTNNEKTDKEITEEATKLFFQTKRLTPKVLTELSDVERGTNAVTTLGMLNVATEYYKDLYSLPALGDSESIYLIHKKVTCKLTESDRDNLNEKFTVKELHIALSTADKATAPGPDGLQYEVLHQYWDSLGPILTRTANDMMKTGTLPKCFEPVEITLIPKRDKQSSVDFKDLRPISLSNTALKVISLAVCNRLQQYRDKLIGPYQRGFMRNRHISQNTMEFNTMMQGLLKAPPDDPYCAVLMADFTKAFDRISHRYLIKVIARMGIKGGIFKILKSILTQQYARIQINNCRGPRFPLLRGTRQGNPLSPILFNIALEPLFYQLEELRGIDVTYNNILIHTMKYHAFADDANIYLSDEEDYITAFNALYDYEQASNSRVSIEKSKLLGVRKDFKKLEQDILPFEQLFLGASSMKYLGLNLVRDNWAKFTSYLPFMTHKQGFSKLDLISKAQGTNTFICSKTVYRDLVHPLADNKLFALDKAIQKTFRHVGERNLYARPKNGGYGLIHLGTQLLGHRAKVLKRVEDDEGWYGKYLRVKIVFHLNRLDIGKKKIRNSQLRDFDPYTFLYDKTNASYKKLEWTFTKTEIQYIRAWLALVPRHRTPREPLFGELREDQLQSLGEREPVPRDIPDAVRRMDFKGVHKSFQEKLPCIKPGNFLKICPQANEDKRWKKFWRDLYHLEWTRRIDLTAIHLFNHGSYVPTFDRKPQDEPVSVMCNLCCDSVREDAIQIHLYQECECTKYWWHELGFSVPMHLNSMLAPADTTFKNLRRLNWFVKIVRYTYWSKERVSELQGEPHNPLSPQQLKRAMNSVSPKVDDII</sequence>
<evidence type="ECO:0000259" key="1">
    <source>
        <dbReference type="PROSITE" id="PS50878"/>
    </source>
</evidence>
<dbReference type="VEuPathDB" id="FungiDB:CXQ87_003410"/>
<gene>
    <name evidence="2" type="ORF">CXQ87_003410</name>
</gene>
<dbReference type="SUPFAM" id="SSF56672">
    <property type="entry name" value="DNA/RNA polymerases"/>
    <property type="match status" value="1"/>
</dbReference>
<dbReference type="InterPro" id="IPR000477">
    <property type="entry name" value="RT_dom"/>
</dbReference>
<dbReference type="CDD" id="cd01650">
    <property type="entry name" value="RT_nLTR_like"/>
    <property type="match status" value="1"/>
</dbReference>
<dbReference type="PROSITE" id="PS50878">
    <property type="entry name" value="RT_POL"/>
    <property type="match status" value="1"/>
</dbReference>
<organism evidence="2 3">
    <name type="scientific">Candidozyma duobushaemuli</name>
    <dbReference type="NCBI Taxonomy" id="1231522"/>
    <lineage>
        <taxon>Eukaryota</taxon>
        <taxon>Fungi</taxon>
        <taxon>Dikarya</taxon>
        <taxon>Ascomycota</taxon>
        <taxon>Saccharomycotina</taxon>
        <taxon>Pichiomycetes</taxon>
        <taxon>Metschnikowiaceae</taxon>
        <taxon>Candidozyma</taxon>
    </lineage>
</organism>
<dbReference type="PANTHER" id="PTHR31635:SF196">
    <property type="entry name" value="REVERSE TRANSCRIPTASE DOMAIN-CONTAINING PROTEIN-RELATED"/>
    <property type="match status" value="1"/>
</dbReference>
<proteinExistence type="predicted"/>
<name>A0A2V1ADF0_9ASCO</name>
<feature type="domain" description="Reverse transcriptase" evidence="1">
    <location>
        <begin position="155"/>
        <end position="435"/>
    </location>
</feature>
<protein>
    <recommendedName>
        <fullName evidence="1">Reverse transcriptase domain-containing protein</fullName>
    </recommendedName>
</protein>
<accession>A0A2V1ADF0</accession>
<dbReference type="Pfam" id="PF00078">
    <property type="entry name" value="RVT_1"/>
    <property type="match status" value="1"/>
</dbReference>